<comment type="caution">
    <text evidence="2">The sequence shown here is derived from an EMBL/GenBank/DDBJ whole genome shotgun (WGS) entry which is preliminary data.</text>
</comment>
<feature type="signal peptide" evidence="1">
    <location>
        <begin position="1"/>
        <end position="23"/>
    </location>
</feature>
<dbReference type="EMBL" id="BBML01000004">
    <property type="protein sequence ID" value="GAK96956.1"/>
    <property type="molecule type" value="Genomic_DNA"/>
</dbReference>
<protein>
    <recommendedName>
        <fullName evidence="4">DUF5723 domain-containing protein</fullName>
    </recommendedName>
</protein>
<dbReference type="Proteomes" id="UP000029221">
    <property type="component" value="Unassembled WGS sequence"/>
</dbReference>
<sequence length="571" mass="64427">MINYNNKIILMIVCLFATPWSPAAQEKEEDNSKVKLTGSIGFFYDYYNFSQNNYNSFRPRYPEHLWRINAQMNIHLGKHFSMPLSVNATNQDVLYTLPSVPEESALDYLQNPANNISINPKYKWAQVFLGTQTPFYSKLSTGDIPIFGVGIELNPGKFLFSATTGKSQRAIEPNVALNIPGAYEQNIIATRIGIGTIEGSKFTLNAIRIKDDVTSVSTQPIGLQPIEGITFSPYAEFKVFKKIQISTETAASVFTSDVLNTGTLEEDFVNSVKDIININASSTADFAHNSRIDWKGEIFQIGGELQYIGPGFLPVGYRFIERDILDYKLNTALKILKNKLNLTGSFGIRTNNLSDTKLSTARRVITNANAFAQINDAFSLNINFSNFGFNNDTNLLNQRIELVNNSLTITPSYTIKTEKYLHLINANASYNSFEQFDVINNAFAKAENTTYSLNYNLTFLQLPLNLGLQGVYLENELPTGDFNMLNYGLIASYKLLNKKLTPSLGFNIAHIDKPGFTTDYRTDLNLRIGYKISKKLQCRVQYRYTNLTYGSSRQEAILNQNRVQFSINQRF</sequence>
<dbReference type="SUPFAM" id="SSF56935">
    <property type="entry name" value="Porins"/>
    <property type="match status" value="1"/>
</dbReference>
<evidence type="ECO:0000313" key="3">
    <source>
        <dbReference type="Proteomes" id="UP000029221"/>
    </source>
</evidence>
<proteinExistence type="predicted"/>
<evidence type="ECO:0000313" key="2">
    <source>
        <dbReference type="EMBL" id="GAK96956.1"/>
    </source>
</evidence>
<dbReference type="STRING" id="319236.BST91_03675"/>
<keyword evidence="1" id="KW-0732">Signal</keyword>
<keyword evidence="3" id="KW-1185">Reference proteome</keyword>
<dbReference type="AlphaFoldDB" id="A0A090QN83"/>
<accession>A0A090QN83</accession>
<name>A0A090QN83_9FLAO</name>
<feature type="chain" id="PRO_5001861916" description="DUF5723 domain-containing protein" evidence="1">
    <location>
        <begin position="24"/>
        <end position="571"/>
    </location>
</feature>
<organism evidence="2 3">
    <name type="scientific">Nonlabens tegetincola</name>
    <dbReference type="NCBI Taxonomy" id="323273"/>
    <lineage>
        <taxon>Bacteria</taxon>
        <taxon>Pseudomonadati</taxon>
        <taxon>Bacteroidota</taxon>
        <taxon>Flavobacteriia</taxon>
        <taxon>Flavobacteriales</taxon>
        <taxon>Flavobacteriaceae</taxon>
        <taxon>Nonlabens</taxon>
    </lineage>
</organism>
<evidence type="ECO:0008006" key="4">
    <source>
        <dbReference type="Google" id="ProtNLM"/>
    </source>
</evidence>
<reference evidence="2" key="1">
    <citation type="journal article" date="2014" name="Genome Announc.">
        <title>Draft Genome Sequences of Marine Flavobacterium Nonlabens Strains NR17, NR24, NR27, NR32, NR33, and Ara13.</title>
        <authorList>
            <person name="Nakanishi M."/>
            <person name="Meirelles P."/>
            <person name="Suzuki R."/>
            <person name="Takatani N."/>
            <person name="Mino S."/>
            <person name="Suda W."/>
            <person name="Oshima K."/>
            <person name="Hattori M."/>
            <person name="Ohkuma M."/>
            <person name="Hosokawa M."/>
            <person name="Miyashita K."/>
            <person name="Thompson F.L."/>
            <person name="Niwa A."/>
            <person name="Sawabe T."/>
            <person name="Sawabe T."/>
        </authorList>
    </citation>
    <scope>NUCLEOTIDE SEQUENCE [LARGE SCALE GENOMIC DNA]</scope>
    <source>
        <strain evidence="2">JCM 19294</strain>
    </source>
</reference>
<evidence type="ECO:0000256" key="1">
    <source>
        <dbReference type="SAM" id="SignalP"/>
    </source>
</evidence>
<dbReference type="eggNOG" id="COG3188">
    <property type="taxonomic scope" value="Bacteria"/>
</dbReference>
<gene>
    <name evidence="2" type="ORF">JCM19294_462</name>
</gene>